<protein>
    <submittedName>
        <fullName evidence="2">Uncharacterized protein</fullName>
    </submittedName>
</protein>
<proteinExistence type="predicted"/>
<accession>A0AA36CU29</accession>
<feature type="compositionally biased region" description="Acidic residues" evidence="1">
    <location>
        <begin position="156"/>
        <end position="169"/>
    </location>
</feature>
<evidence type="ECO:0000313" key="2">
    <source>
        <dbReference type="EMBL" id="CAJ0574235.1"/>
    </source>
</evidence>
<name>A0AA36CU29_9BILA</name>
<reference evidence="2" key="1">
    <citation type="submission" date="2023-06" db="EMBL/GenBank/DDBJ databases">
        <authorList>
            <person name="Delattre M."/>
        </authorList>
    </citation>
    <scope>NUCLEOTIDE SEQUENCE</scope>
    <source>
        <strain evidence="2">AF72</strain>
    </source>
</reference>
<dbReference type="EMBL" id="CATQJA010002628">
    <property type="protein sequence ID" value="CAJ0574235.1"/>
    <property type="molecule type" value="Genomic_DNA"/>
</dbReference>
<comment type="caution">
    <text evidence="2">The sequence shown here is derived from an EMBL/GenBank/DDBJ whole genome shotgun (WGS) entry which is preliminary data.</text>
</comment>
<feature type="region of interest" description="Disordered" evidence="1">
    <location>
        <begin position="125"/>
        <end position="169"/>
    </location>
</feature>
<feature type="compositionally biased region" description="Acidic residues" evidence="1">
    <location>
        <begin position="125"/>
        <end position="149"/>
    </location>
</feature>
<evidence type="ECO:0000256" key="1">
    <source>
        <dbReference type="SAM" id="MobiDB-lite"/>
    </source>
</evidence>
<organism evidence="2 3">
    <name type="scientific">Mesorhabditis spiculigera</name>
    <dbReference type="NCBI Taxonomy" id="96644"/>
    <lineage>
        <taxon>Eukaryota</taxon>
        <taxon>Metazoa</taxon>
        <taxon>Ecdysozoa</taxon>
        <taxon>Nematoda</taxon>
        <taxon>Chromadorea</taxon>
        <taxon>Rhabditida</taxon>
        <taxon>Rhabditina</taxon>
        <taxon>Rhabditomorpha</taxon>
        <taxon>Rhabditoidea</taxon>
        <taxon>Rhabditidae</taxon>
        <taxon>Mesorhabditinae</taxon>
        <taxon>Mesorhabditis</taxon>
    </lineage>
</organism>
<dbReference type="Proteomes" id="UP001177023">
    <property type="component" value="Unassembled WGS sequence"/>
</dbReference>
<gene>
    <name evidence="2" type="ORF">MSPICULIGERA_LOCUS12575</name>
</gene>
<feature type="non-terminal residue" evidence="2">
    <location>
        <position position="1"/>
    </location>
</feature>
<dbReference type="AlphaFoldDB" id="A0AA36CU29"/>
<evidence type="ECO:0000313" key="3">
    <source>
        <dbReference type="Proteomes" id="UP001177023"/>
    </source>
</evidence>
<keyword evidence="3" id="KW-1185">Reference proteome</keyword>
<sequence length="169" mass="19307">MRTLTLEIEYRNVEPLVGLYAEMVVEEWLRGEREIHHVEAGRFCYPVEAPMPAYFDQYPCMTMEEDSSTYFRIVRADGAVLIARLSDTMRYVAISDVEHIQFDDADAVFNEDIIEFANGNEDFYDVYGEGDDHDEDDDADEEEDDDVDDGDKGSNDDDDTDAVADGDDK</sequence>